<reference evidence="5 6" key="1">
    <citation type="journal article" date="2024" name="Chem. Sci.">
        <title>Discovery of megapolipeptins by genome mining of a Burkholderiales bacteria collection.</title>
        <authorList>
            <person name="Paulo B.S."/>
            <person name="Recchia M.J.J."/>
            <person name="Lee S."/>
            <person name="Fergusson C.H."/>
            <person name="Romanowski S.B."/>
            <person name="Hernandez A."/>
            <person name="Krull N."/>
            <person name="Liu D.Y."/>
            <person name="Cavanagh H."/>
            <person name="Bos A."/>
            <person name="Gray C.A."/>
            <person name="Murphy B.T."/>
            <person name="Linington R.G."/>
            <person name="Eustaquio A.S."/>
        </authorList>
    </citation>
    <scope>NUCLEOTIDE SEQUENCE [LARGE SCALE GENOMIC DNA]</scope>
    <source>
        <strain evidence="5 6">RL17-374-BIF-D</strain>
    </source>
</reference>
<dbReference type="PROSITE" id="PS00061">
    <property type="entry name" value="ADH_SHORT"/>
    <property type="match status" value="1"/>
</dbReference>
<evidence type="ECO:0000256" key="3">
    <source>
        <dbReference type="ARBA" id="ARBA00023027"/>
    </source>
</evidence>
<comment type="caution">
    <text evidence="5">The sequence shown here is derived from an EMBL/GenBank/DDBJ whole genome shotgun (WGS) entry which is preliminary data.</text>
</comment>
<accession>A0ABW9CM35</accession>
<dbReference type="SUPFAM" id="SSF51735">
    <property type="entry name" value="NAD(P)-binding Rossmann-fold domains"/>
    <property type="match status" value="1"/>
</dbReference>
<dbReference type="EC" id="1.1.1.47" evidence="5"/>
<dbReference type="PANTHER" id="PTHR24321:SF8">
    <property type="entry name" value="ESTRADIOL 17-BETA-DEHYDROGENASE 8-RELATED"/>
    <property type="match status" value="1"/>
</dbReference>
<sequence>MNDQKVVLVTGALSGIGRASALAFARSNASVVISGRRVDEGHALADALRSLGAQAEFIEADVRVEEDVQALVDYAVARFGRLDIAVNAAGIEGESMPIVEQTAARYAAVFETNVLGTLLAMKHELRVMSAQRGGSIVNVSSTMGARGAAGASLYVASKHAVEGLTKSGALEAAAFGVRVNAVAPGPVQTPMLDRLTQTPERKAAFLDTVPLRRAGTPDEIADAIVYVASASFMTGEVLRVNGGRTAA</sequence>
<name>A0ABW9CM35_9BURK</name>
<organism evidence="5 6">
    <name type="scientific">Caballeronia jiangsuensis</name>
    <dbReference type="NCBI Taxonomy" id="1458357"/>
    <lineage>
        <taxon>Bacteria</taxon>
        <taxon>Pseudomonadati</taxon>
        <taxon>Pseudomonadota</taxon>
        <taxon>Betaproteobacteria</taxon>
        <taxon>Burkholderiales</taxon>
        <taxon>Burkholderiaceae</taxon>
        <taxon>Caballeronia</taxon>
    </lineage>
</organism>
<dbReference type="InterPro" id="IPR020904">
    <property type="entry name" value="Sc_DH/Rdtase_CS"/>
</dbReference>
<dbReference type="RefSeq" id="WP_250485009.1">
    <property type="nucleotide sequence ID" value="NZ_JAQQDB010000016.1"/>
</dbReference>
<evidence type="ECO:0000313" key="5">
    <source>
        <dbReference type="EMBL" id="MFM0519493.1"/>
    </source>
</evidence>
<dbReference type="GO" id="GO:0047936">
    <property type="term" value="F:glucose 1-dehydrogenase [NAD(P)+] activity"/>
    <property type="evidence" value="ECO:0007669"/>
    <property type="project" value="UniProtKB-EC"/>
</dbReference>
<dbReference type="PRINTS" id="PR00081">
    <property type="entry name" value="GDHRDH"/>
</dbReference>
<dbReference type="NCBIfam" id="NF005559">
    <property type="entry name" value="PRK07231.1"/>
    <property type="match status" value="1"/>
</dbReference>
<dbReference type="Pfam" id="PF13561">
    <property type="entry name" value="adh_short_C2"/>
    <property type="match status" value="1"/>
</dbReference>
<dbReference type="InterPro" id="IPR036291">
    <property type="entry name" value="NAD(P)-bd_dom_sf"/>
</dbReference>
<evidence type="ECO:0000259" key="4">
    <source>
        <dbReference type="SMART" id="SM00822"/>
    </source>
</evidence>
<dbReference type="InterPro" id="IPR057326">
    <property type="entry name" value="KR_dom"/>
</dbReference>
<dbReference type="PRINTS" id="PR00080">
    <property type="entry name" value="SDRFAMILY"/>
</dbReference>
<dbReference type="InterPro" id="IPR002347">
    <property type="entry name" value="SDR_fam"/>
</dbReference>
<protein>
    <submittedName>
        <fullName evidence="5">Glucose 1-dehydrogenase</fullName>
        <ecNumber evidence="5">1.1.1.47</ecNumber>
    </submittedName>
</protein>
<keyword evidence="3" id="KW-0520">NAD</keyword>
<keyword evidence="2 5" id="KW-0560">Oxidoreductase</keyword>
<dbReference type="SMART" id="SM00822">
    <property type="entry name" value="PKS_KR"/>
    <property type="match status" value="1"/>
</dbReference>
<feature type="domain" description="Ketoreductase" evidence="4">
    <location>
        <begin position="5"/>
        <end position="187"/>
    </location>
</feature>
<gene>
    <name evidence="5" type="ORF">PQR08_18870</name>
</gene>
<evidence type="ECO:0000256" key="2">
    <source>
        <dbReference type="ARBA" id="ARBA00023002"/>
    </source>
</evidence>
<dbReference type="Proteomes" id="UP001629462">
    <property type="component" value="Unassembled WGS sequence"/>
</dbReference>
<dbReference type="EMBL" id="JAQQDB010000016">
    <property type="protein sequence ID" value="MFM0519493.1"/>
    <property type="molecule type" value="Genomic_DNA"/>
</dbReference>
<comment type="similarity">
    <text evidence="1">Belongs to the short-chain dehydrogenases/reductases (SDR) family.</text>
</comment>
<keyword evidence="6" id="KW-1185">Reference proteome</keyword>
<evidence type="ECO:0000313" key="6">
    <source>
        <dbReference type="Proteomes" id="UP001629462"/>
    </source>
</evidence>
<dbReference type="Gene3D" id="3.40.50.720">
    <property type="entry name" value="NAD(P)-binding Rossmann-like Domain"/>
    <property type="match status" value="1"/>
</dbReference>
<proteinExistence type="inferred from homology"/>
<evidence type="ECO:0000256" key="1">
    <source>
        <dbReference type="ARBA" id="ARBA00006484"/>
    </source>
</evidence>
<dbReference type="CDD" id="cd05233">
    <property type="entry name" value="SDR_c"/>
    <property type="match status" value="1"/>
</dbReference>
<dbReference type="PANTHER" id="PTHR24321">
    <property type="entry name" value="DEHYDROGENASES, SHORT CHAIN"/>
    <property type="match status" value="1"/>
</dbReference>